<reference evidence="3" key="1">
    <citation type="journal article" date="2019" name="Int. J. Syst. Evol. Microbiol.">
        <title>The Global Catalogue of Microorganisms (GCM) 10K type strain sequencing project: providing services to taxonomists for standard genome sequencing and annotation.</title>
        <authorList>
            <consortium name="The Broad Institute Genomics Platform"/>
            <consortium name="The Broad Institute Genome Sequencing Center for Infectious Disease"/>
            <person name="Wu L."/>
            <person name="Ma J."/>
        </authorList>
    </citation>
    <scope>NUCLEOTIDE SEQUENCE [LARGE SCALE GENOMIC DNA]</scope>
    <source>
        <strain evidence="3">CGMCC 1.12404</strain>
    </source>
</reference>
<evidence type="ECO:0000256" key="1">
    <source>
        <dbReference type="SAM" id="MobiDB-lite"/>
    </source>
</evidence>
<organism evidence="2 3">
    <name type="scientific">Kroppenstedtia guangzhouensis</name>
    <dbReference type="NCBI Taxonomy" id="1274356"/>
    <lineage>
        <taxon>Bacteria</taxon>
        <taxon>Bacillati</taxon>
        <taxon>Bacillota</taxon>
        <taxon>Bacilli</taxon>
        <taxon>Bacillales</taxon>
        <taxon>Thermoactinomycetaceae</taxon>
        <taxon>Kroppenstedtia</taxon>
    </lineage>
</organism>
<feature type="compositionally biased region" description="Low complexity" evidence="1">
    <location>
        <begin position="37"/>
        <end position="50"/>
    </location>
</feature>
<evidence type="ECO:0000313" key="3">
    <source>
        <dbReference type="Proteomes" id="UP000617979"/>
    </source>
</evidence>
<keyword evidence="3" id="KW-1185">Reference proteome</keyword>
<accession>A0ABQ1GZC4</accession>
<protein>
    <submittedName>
        <fullName evidence="2">Uncharacterized protein</fullName>
    </submittedName>
</protein>
<proteinExistence type="predicted"/>
<comment type="caution">
    <text evidence="2">The sequence shown here is derived from an EMBL/GenBank/DDBJ whole genome shotgun (WGS) entry which is preliminary data.</text>
</comment>
<evidence type="ECO:0000313" key="2">
    <source>
        <dbReference type="EMBL" id="GGA52911.1"/>
    </source>
</evidence>
<feature type="region of interest" description="Disordered" evidence="1">
    <location>
        <begin position="32"/>
        <end position="55"/>
    </location>
</feature>
<dbReference type="Proteomes" id="UP000617979">
    <property type="component" value="Unassembled WGS sequence"/>
</dbReference>
<gene>
    <name evidence="2" type="ORF">GCM10007416_27520</name>
</gene>
<sequence>MAKGTYTPTSVPAAVPTDMEQTIASRWGGCIHESRTNHSNNPHPVNHHPNIASDIAFTPRPTCPIYMRKEKR</sequence>
<name>A0ABQ1GZC4_9BACL</name>
<dbReference type="EMBL" id="BMEX01000012">
    <property type="protein sequence ID" value="GGA52911.1"/>
    <property type="molecule type" value="Genomic_DNA"/>
</dbReference>